<evidence type="ECO:0000313" key="2">
    <source>
        <dbReference type="Proteomes" id="UP000887159"/>
    </source>
</evidence>
<dbReference type="Proteomes" id="UP000887159">
    <property type="component" value="Unassembled WGS sequence"/>
</dbReference>
<evidence type="ECO:0000313" key="1">
    <source>
        <dbReference type="EMBL" id="GFY00056.1"/>
    </source>
</evidence>
<reference evidence="1" key="1">
    <citation type="submission" date="2020-08" db="EMBL/GenBank/DDBJ databases">
        <title>Multicomponent nature underlies the extraordinary mechanical properties of spider dragline silk.</title>
        <authorList>
            <person name="Kono N."/>
            <person name="Nakamura H."/>
            <person name="Mori M."/>
            <person name="Yoshida Y."/>
            <person name="Ohtoshi R."/>
            <person name="Malay A.D."/>
            <person name="Moran D.A.P."/>
            <person name="Tomita M."/>
            <person name="Numata K."/>
            <person name="Arakawa K."/>
        </authorList>
    </citation>
    <scope>NUCLEOTIDE SEQUENCE</scope>
</reference>
<accession>A0A8X6RT28</accession>
<comment type="caution">
    <text evidence="1">The sequence shown here is derived from an EMBL/GenBank/DDBJ whole genome shotgun (WGS) entry which is preliminary data.</text>
</comment>
<proteinExistence type="predicted"/>
<protein>
    <submittedName>
        <fullName evidence="1">Uncharacterized protein</fullName>
    </submittedName>
</protein>
<keyword evidence="2" id="KW-1185">Reference proteome</keyword>
<gene>
    <name evidence="1" type="primary">NCL1_44964</name>
    <name evidence="1" type="ORF">TNCV_1341541</name>
</gene>
<organism evidence="1 2">
    <name type="scientific">Trichonephila clavipes</name>
    <name type="common">Golden silk orbweaver</name>
    <name type="synonym">Nephila clavipes</name>
    <dbReference type="NCBI Taxonomy" id="2585209"/>
    <lineage>
        <taxon>Eukaryota</taxon>
        <taxon>Metazoa</taxon>
        <taxon>Ecdysozoa</taxon>
        <taxon>Arthropoda</taxon>
        <taxon>Chelicerata</taxon>
        <taxon>Arachnida</taxon>
        <taxon>Araneae</taxon>
        <taxon>Araneomorphae</taxon>
        <taxon>Entelegynae</taxon>
        <taxon>Araneoidea</taxon>
        <taxon>Nephilidae</taxon>
        <taxon>Trichonephila</taxon>
    </lineage>
</organism>
<dbReference type="AlphaFoldDB" id="A0A8X6RT28"/>
<name>A0A8X6RT28_TRICX</name>
<sequence>MLRMAERCQRETAFYHQARLGGEQSHNDSHLVFRYNPAEDYGLSQHVLISTLTEVYPYCKTLKFNGKTICLRDGLGSNPREGMDVCKCIIPLWHGSTLNSHRAASPLVRLVKGEEKWESPDNFQGVLPQN</sequence>
<dbReference type="EMBL" id="BMAU01021216">
    <property type="protein sequence ID" value="GFY00056.1"/>
    <property type="molecule type" value="Genomic_DNA"/>
</dbReference>